<evidence type="ECO:0000313" key="2">
    <source>
        <dbReference type="EMBL" id="VVC44132.1"/>
    </source>
</evidence>
<keyword evidence="1" id="KW-0472">Membrane</keyword>
<gene>
    <name evidence="2" type="ORF">CINCED_3A006883</name>
</gene>
<accession>A0A5E4NLN9</accession>
<reference evidence="2 3" key="1">
    <citation type="submission" date="2019-08" db="EMBL/GenBank/DDBJ databases">
        <authorList>
            <person name="Alioto T."/>
            <person name="Alioto T."/>
            <person name="Gomez Garrido J."/>
        </authorList>
    </citation>
    <scope>NUCLEOTIDE SEQUENCE [LARGE SCALE GENOMIC DNA]</scope>
</reference>
<sequence>MQVTYVIDISFAYILLLCVLVTILYCNKEFACSFSHRISVFSCTEVKDLNDQCLCNM</sequence>
<feature type="transmembrane region" description="Helical" evidence="1">
    <location>
        <begin position="6"/>
        <end position="27"/>
    </location>
</feature>
<dbReference type="EMBL" id="CABPRJ010002376">
    <property type="protein sequence ID" value="VVC44132.1"/>
    <property type="molecule type" value="Genomic_DNA"/>
</dbReference>
<proteinExistence type="predicted"/>
<dbReference type="AlphaFoldDB" id="A0A5E4NLN9"/>
<keyword evidence="1" id="KW-1133">Transmembrane helix</keyword>
<keyword evidence="1" id="KW-0812">Transmembrane</keyword>
<evidence type="ECO:0000313" key="3">
    <source>
        <dbReference type="Proteomes" id="UP000325440"/>
    </source>
</evidence>
<protein>
    <submittedName>
        <fullName evidence="2">Uncharacterized protein</fullName>
    </submittedName>
</protein>
<organism evidence="2 3">
    <name type="scientific">Cinara cedri</name>
    <dbReference type="NCBI Taxonomy" id="506608"/>
    <lineage>
        <taxon>Eukaryota</taxon>
        <taxon>Metazoa</taxon>
        <taxon>Ecdysozoa</taxon>
        <taxon>Arthropoda</taxon>
        <taxon>Hexapoda</taxon>
        <taxon>Insecta</taxon>
        <taxon>Pterygota</taxon>
        <taxon>Neoptera</taxon>
        <taxon>Paraneoptera</taxon>
        <taxon>Hemiptera</taxon>
        <taxon>Sternorrhyncha</taxon>
        <taxon>Aphidomorpha</taxon>
        <taxon>Aphidoidea</taxon>
        <taxon>Aphididae</taxon>
        <taxon>Lachninae</taxon>
        <taxon>Cinara</taxon>
    </lineage>
</organism>
<dbReference type="Proteomes" id="UP000325440">
    <property type="component" value="Unassembled WGS sequence"/>
</dbReference>
<name>A0A5E4NLN9_9HEMI</name>
<evidence type="ECO:0000256" key="1">
    <source>
        <dbReference type="SAM" id="Phobius"/>
    </source>
</evidence>
<keyword evidence="3" id="KW-1185">Reference proteome</keyword>